<dbReference type="AlphaFoldDB" id="A0AAQ4CWP6"/>
<dbReference type="Pfam" id="PF07690">
    <property type="entry name" value="MFS_1"/>
    <property type="match status" value="1"/>
</dbReference>
<evidence type="ECO:0000259" key="6">
    <source>
        <dbReference type="PROSITE" id="PS50850"/>
    </source>
</evidence>
<dbReference type="Gene3D" id="1.20.1250.20">
    <property type="entry name" value="MFS general substrate transporter like domains"/>
    <property type="match status" value="2"/>
</dbReference>
<dbReference type="PANTHER" id="PTHR23508:SF10">
    <property type="entry name" value="CARBOXYLIC ACID TRANSPORTER PROTEIN HOMOLOG"/>
    <property type="match status" value="1"/>
</dbReference>
<dbReference type="EMBL" id="AP025226">
    <property type="protein sequence ID" value="BDC00228.1"/>
    <property type="molecule type" value="Genomic_DNA"/>
</dbReference>
<keyword evidence="8" id="KW-1185">Reference proteome</keyword>
<evidence type="ECO:0000256" key="3">
    <source>
        <dbReference type="ARBA" id="ARBA00022989"/>
    </source>
</evidence>
<feature type="transmembrane region" description="Helical" evidence="5">
    <location>
        <begin position="40"/>
        <end position="62"/>
    </location>
</feature>
<keyword evidence="3 5" id="KW-1133">Transmembrane helix</keyword>
<feature type="transmembrane region" description="Helical" evidence="5">
    <location>
        <begin position="347"/>
        <end position="365"/>
    </location>
</feature>
<name>A0AAQ4CWP6_9CREN</name>
<dbReference type="Proteomes" id="UP001319921">
    <property type="component" value="Chromosome"/>
</dbReference>
<dbReference type="GO" id="GO:0005886">
    <property type="term" value="C:plasma membrane"/>
    <property type="evidence" value="ECO:0007669"/>
    <property type="project" value="TreeGrafter"/>
</dbReference>
<dbReference type="InterPro" id="IPR011701">
    <property type="entry name" value="MFS"/>
</dbReference>
<dbReference type="RefSeq" id="WP_229570966.1">
    <property type="nucleotide sequence ID" value="NZ_AP025226.1"/>
</dbReference>
<reference evidence="7 8" key="1">
    <citation type="journal article" date="2022" name="Microbiol. Resour. Announc.">
        <title>Complete Genome Sequence of the Hyperthermophilic and Acidophilic Archaeon Saccharolobus caldissimus Strain HS-3T.</title>
        <authorList>
            <person name="Sakai H.D."/>
            <person name="Kurosawa N."/>
        </authorList>
    </citation>
    <scope>NUCLEOTIDE SEQUENCE [LARGE SCALE GENOMIC DNA]</scope>
    <source>
        <strain evidence="7 8">JCM32116</strain>
    </source>
</reference>
<accession>A0AAQ4CWP6</accession>
<feature type="transmembrane region" description="Helical" evidence="5">
    <location>
        <begin position="281"/>
        <end position="302"/>
    </location>
</feature>
<dbReference type="PANTHER" id="PTHR23508">
    <property type="entry name" value="CARBOXYLIC ACID TRANSPORTER PROTEIN HOMOLOG"/>
    <property type="match status" value="1"/>
</dbReference>
<feature type="transmembrane region" description="Helical" evidence="5">
    <location>
        <begin position="69"/>
        <end position="87"/>
    </location>
</feature>
<feature type="transmembrane region" description="Helical" evidence="5">
    <location>
        <begin position="127"/>
        <end position="149"/>
    </location>
</feature>
<proteinExistence type="predicted"/>
<dbReference type="SUPFAM" id="SSF103473">
    <property type="entry name" value="MFS general substrate transporter"/>
    <property type="match status" value="1"/>
</dbReference>
<feature type="transmembrane region" description="Helical" evidence="5">
    <location>
        <begin position="93"/>
        <end position="115"/>
    </location>
</feature>
<feature type="transmembrane region" description="Helical" evidence="5">
    <location>
        <begin position="322"/>
        <end position="341"/>
    </location>
</feature>
<feature type="domain" description="Major facilitator superfamily (MFS) profile" evidence="6">
    <location>
        <begin position="1"/>
        <end position="369"/>
    </location>
</feature>
<dbReference type="KEGG" id="scas:SACC_32440"/>
<feature type="transmembrane region" description="Helical" evidence="5">
    <location>
        <begin position="195"/>
        <end position="220"/>
    </location>
</feature>
<evidence type="ECO:0000256" key="4">
    <source>
        <dbReference type="ARBA" id="ARBA00023136"/>
    </source>
</evidence>
<dbReference type="InterPro" id="IPR020846">
    <property type="entry name" value="MFS_dom"/>
</dbReference>
<evidence type="ECO:0000313" key="8">
    <source>
        <dbReference type="Proteomes" id="UP001319921"/>
    </source>
</evidence>
<dbReference type="InterPro" id="IPR036259">
    <property type="entry name" value="MFS_trans_sf"/>
</dbReference>
<evidence type="ECO:0000313" key="7">
    <source>
        <dbReference type="EMBL" id="BDC00228.1"/>
    </source>
</evidence>
<gene>
    <name evidence="7" type="ORF">SACC_32440</name>
</gene>
<organism evidence="7 8">
    <name type="scientific">Saccharolobus caldissimus</name>
    <dbReference type="NCBI Taxonomy" id="1702097"/>
    <lineage>
        <taxon>Archaea</taxon>
        <taxon>Thermoproteota</taxon>
        <taxon>Thermoprotei</taxon>
        <taxon>Sulfolobales</taxon>
        <taxon>Sulfolobaceae</taxon>
        <taxon>Saccharolobus</taxon>
    </lineage>
</organism>
<feature type="transmembrane region" description="Helical" evidence="5">
    <location>
        <begin position="155"/>
        <end position="175"/>
    </location>
</feature>
<dbReference type="PROSITE" id="PS50850">
    <property type="entry name" value="MFS"/>
    <property type="match status" value="1"/>
</dbReference>
<feature type="transmembrane region" description="Helical" evidence="5">
    <location>
        <begin position="258"/>
        <end position="275"/>
    </location>
</feature>
<protein>
    <submittedName>
        <fullName evidence="7">MFS transporter</fullName>
    </submittedName>
</protein>
<dbReference type="GO" id="GO:0046943">
    <property type="term" value="F:carboxylic acid transmembrane transporter activity"/>
    <property type="evidence" value="ECO:0007669"/>
    <property type="project" value="TreeGrafter"/>
</dbReference>
<evidence type="ECO:0000256" key="1">
    <source>
        <dbReference type="ARBA" id="ARBA00004141"/>
    </source>
</evidence>
<keyword evidence="4 5" id="KW-0472">Membrane</keyword>
<comment type="subcellular location">
    <subcellularLocation>
        <location evidence="1">Membrane</location>
        <topology evidence="1">Multi-pass membrane protein</topology>
    </subcellularLocation>
</comment>
<keyword evidence="2 5" id="KW-0812">Transmembrane</keyword>
<evidence type="ECO:0000256" key="2">
    <source>
        <dbReference type="ARBA" id="ARBA00022692"/>
    </source>
</evidence>
<evidence type="ECO:0000256" key="5">
    <source>
        <dbReference type="SAM" id="Phobius"/>
    </source>
</evidence>
<feature type="transmembrane region" description="Helical" evidence="5">
    <location>
        <begin position="226"/>
        <end position="246"/>
    </location>
</feature>
<sequence length="372" mass="40750">MANYKLALAALLMIFLFSALAIYSISFVLPKFIAKFGDFASFAIPLSWIGGAIGGLLMGIFGDTKGKRLSLLISILLFVFPIIGNIIVNNIVIFYVIWFLIGYGVNAVNGISYVYAAELSPLNIRGLIGSIMQGLYFLGAIMGLLISFATRESLFLYYMIIFVLSIISIPLWFLIPESKWRAKFSFRISRDMIKVTIFGSLFSIGAFLLLVPLVSLSFTLFSILRVNVYAIILAGFIIGMIGFTVAGSISDRIGRKTASYVFAGISVLASLLFFFGVNYTYLILSSFILLMLGSSFFAYFGIWMSEVYPINFKATGTNVTLFLGRLLGGGFGVTLVLLLPLGLERDLSLTALISSIIVLLSATQLPETVKTK</sequence>
<dbReference type="GeneID" id="68867971"/>